<feature type="transmembrane region" description="Helical" evidence="6">
    <location>
        <begin position="202"/>
        <end position="227"/>
    </location>
</feature>
<feature type="transmembrane region" description="Helical" evidence="6">
    <location>
        <begin position="239"/>
        <end position="257"/>
    </location>
</feature>
<feature type="transmembrane region" description="Helical" evidence="6">
    <location>
        <begin position="269"/>
        <end position="288"/>
    </location>
</feature>
<evidence type="ECO:0000256" key="3">
    <source>
        <dbReference type="ARBA" id="ARBA00022692"/>
    </source>
</evidence>
<feature type="transmembrane region" description="Helical" evidence="6">
    <location>
        <begin position="160"/>
        <end position="181"/>
    </location>
</feature>
<dbReference type="PANTHER" id="PTHR43124:SF10">
    <property type="entry name" value="PURINE EFFLUX PUMP PBUE"/>
    <property type="match status" value="1"/>
</dbReference>
<comment type="caution">
    <text evidence="8">The sequence shown here is derived from an EMBL/GenBank/DDBJ whole genome shotgun (WGS) entry which is preliminary data.</text>
</comment>
<dbReference type="EMBL" id="VLTK01000018">
    <property type="protein sequence ID" value="TSI12387.1"/>
    <property type="molecule type" value="Genomic_DNA"/>
</dbReference>
<dbReference type="GO" id="GO:0022857">
    <property type="term" value="F:transmembrane transporter activity"/>
    <property type="evidence" value="ECO:0007669"/>
    <property type="project" value="InterPro"/>
</dbReference>
<keyword evidence="9" id="KW-1185">Reference proteome</keyword>
<dbReference type="InterPro" id="IPR050189">
    <property type="entry name" value="MFS_Efflux_Transporters"/>
</dbReference>
<dbReference type="OrthoDB" id="9814237at2"/>
<keyword evidence="3 6" id="KW-0812">Transmembrane</keyword>
<dbReference type="AlphaFoldDB" id="A0A556C4L5"/>
<dbReference type="Pfam" id="PF07690">
    <property type="entry name" value="MFS_1"/>
    <property type="match status" value="1"/>
</dbReference>
<dbReference type="Gene3D" id="1.20.1250.20">
    <property type="entry name" value="MFS general substrate transporter like domains"/>
    <property type="match status" value="1"/>
</dbReference>
<proteinExistence type="predicted"/>
<feature type="transmembrane region" description="Helical" evidence="6">
    <location>
        <begin position="69"/>
        <end position="89"/>
    </location>
</feature>
<feature type="transmembrane region" description="Helical" evidence="6">
    <location>
        <begin position="294"/>
        <end position="310"/>
    </location>
</feature>
<dbReference type="InterPro" id="IPR020846">
    <property type="entry name" value="MFS_dom"/>
</dbReference>
<feature type="transmembrane region" description="Helical" evidence="6">
    <location>
        <begin position="39"/>
        <end position="62"/>
    </location>
</feature>
<keyword evidence="4 6" id="KW-1133">Transmembrane helix</keyword>
<dbReference type="CDD" id="cd17324">
    <property type="entry name" value="MFS_NepI_like"/>
    <property type="match status" value="1"/>
</dbReference>
<name>A0A556C4L5_BREAU</name>
<keyword evidence="2" id="KW-1003">Cell membrane</keyword>
<feature type="transmembrane region" description="Helical" evidence="6">
    <location>
        <begin position="359"/>
        <end position="378"/>
    </location>
</feature>
<sequence>MPRWLFVLLAAAFVLYTDDYVIAGILPEIARDLDVTEGQAGQLVTAFSVTVAVGAPLAAVVTSRLPRRLLFAIALLIFTAANLLAAVVGSFGALLLLRIVAALATAIATPAIFAFAARQAPIDKAGRFIAVISLGVTGSIAVGVPLGTWIGGVFGWRATFLTMGVCGIVVLLAVLITLPQARAEDTLTGVRDQLRVLLQGRISLSLIANCSLMTGSMMMLTYLAPYLSAVAGADVDDRALAFGLAGVAGILGIWLAGEAVDRWGADRTLAIGVGAIVASMLGFSVIWISRPVPLWLILITTTFWGGMAMGNSPAVQSRLASMAGPLAGHALALNTSSTYLGVSGGAAIGGVALSVVGPGALPLASAVFVLGSLLLFLVSRQSNSRCADPPRSQSTQMRNEK</sequence>
<organism evidence="8 9">
    <name type="scientific">Brevibacterium aurantiacum</name>
    <dbReference type="NCBI Taxonomy" id="273384"/>
    <lineage>
        <taxon>Bacteria</taxon>
        <taxon>Bacillati</taxon>
        <taxon>Actinomycetota</taxon>
        <taxon>Actinomycetes</taxon>
        <taxon>Micrococcales</taxon>
        <taxon>Brevibacteriaceae</taxon>
        <taxon>Brevibacterium</taxon>
    </lineage>
</organism>
<evidence type="ECO:0000256" key="2">
    <source>
        <dbReference type="ARBA" id="ARBA00022475"/>
    </source>
</evidence>
<dbReference type="InterPro" id="IPR036259">
    <property type="entry name" value="MFS_trans_sf"/>
</dbReference>
<feature type="transmembrane region" description="Helical" evidence="6">
    <location>
        <begin position="95"/>
        <end position="116"/>
    </location>
</feature>
<evidence type="ECO:0000256" key="5">
    <source>
        <dbReference type="ARBA" id="ARBA00023136"/>
    </source>
</evidence>
<dbReference type="Proteomes" id="UP000316406">
    <property type="component" value="Unassembled WGS sequence"/>
</dbReference>
<evidence type="ECO:0000313" key="9">
    <source>
        <dbReference type="Proteomes" id="UP000316406"/>
    </source>
</evidence>
<feature type="transmembrane region" description="Helical" evidence="6">
    <location>
        <begin position="128"/>
        <end position="154"/>
    </location>
</feature>
<feature type="transmembrane region" description="Helical" evidence="6">
    <location>
        <begin position="331"/>
        <end position="353"/>
    </location>
</feature>
<accession>A0A556C4L5</accession>
<evidence type="ECO:0000256" key="6">
    <source>
        <dbReference type="SAM" id="Phobius"/>
    </source>
</evidence>
<reference evidence="8 9" key="1">
    <citation type="submission" date="2019-07" db="EMBL/GenBank/DDBJ databases">
        <title>Draft genome sequence of Brevibacterium aurantiacum XU54 isolated from Xinjiang China.</title>
        <authorList>
            <person name="Xu X."/>
        </authorList>
    </citation>
    <scope>NUCLEOTIDE SEQUENCE [LARGE SCALE GENOMIC DNA]</scope>
    <source>
        <strain evidence="8 9">XU54</strain>
    </source>
</reference>
<keyword evidence="5 6" id="KW-0472">Membrane</keyword>
<evidence type="ECO:0000256" key="1">
    <source>
        <dbReference type="ARBA" id="ARBA00004651"/>
    </source>
</evidence>
<dbReference type="GO" id="GO:0005886">
    <property type="term" value="C:plasma membrane"/>
    <property type="evidence" value="ECO:0007669"/>
    <property type="project" value="UniProtKB-SubCell"/>
</dbReference>
<gene>
    <name evidence="8" type="ORF">FO013_20310</name>
</gene>
<evidence type="ECO:0000313" key="8">
    <source>
        <dbReference type="EMBL" id="TSI12387.1"/>
    </source>
</evidence>
<protein>
    <submittedName>
        <fullName evidence="8">MFS transporter</fullName>
    </submittedName>
</protein>
<dbReference type="PANTHER" id="PTHR43124">
    <property type="entry name" value="PURINE EFFLUX PUMP PBUE"/>
    <property type="match status" value="1"/>
</dbReference>
<evidence type="ECO:0000256" key="4">
    <source>
        <dbReference type="ARBA" id="ARBA00022989"/>
    </source>
</evidence>
<dbReference type="RefSeq" id="WP_143924382.1">
    <property type="nucleotide sequence ID" value="NZ_VLTK01000018.1"/>
</dbReference>
<evidence type="ECO:0000259" key="7">
    <source>
        <dbReference type="PROSITE" id="PS50850"/>
    </source>
</evidence>
<dbReference type="PROSITE" id="PS50850">
    <property type="entry name" value="MFS"/>
    <property type="match status" value="1"/>
</dbReference>
<dbReference type="InterPro" id="IPR011701">
    <property type="entry name" value="MFS"/>
</dbReference>
<comment type="subcellular location">
    <subcellularLocation>
        <location evidence="1">Cell membrane</location>
        <topology evidence="1">Multi-pass membrane protein</topology>
    </subcellularLocation>
</comment>
<dbReference type="SUPFAM" id="SSF103473">
    <property type="entry name" value="MFS general substrate transporter"/>
    <property type="match status" value="1"/>
</dbReference>
<feature type="domain" description="Major facilitator superfamily (MFS) profile" evidence="7">
    <location>
        <begin position="4"/>
        <end position="383"/>
    </location>
</feature>